<dbReference type="RefSeq" id="WP_200269947.1">
    <property type="nucleotide sequence ID" value="NZ_JAENIJ010000012.1"/>
</dbReference>
<proteinExistence type="inferred from homology"/>
<evidence type="ECO:0000256" key="10">
    <source>
        <dbReference type="RuleBase" id="RU363066"/>
    </source>
</evidence>
<evidence type="ECO:0000256" key="3">
    <source>
        <dbReference type="ARBA" id="ARBA00012054"/>
    </source>
</evidence>
<name>A0A934S7G9_9BACT</name>
<dbReference type="GO" id="GO:0005524">
    <property type="term" value="F:ATP binding"/>
    <property type="evidence" value="ECO:0007669"/>
    <property type="project" value="UniProtKB-KW"/>
</dbReference>
<keyword evidence="6 10" id="KW-0418">Kinase</keyword>
<keyword evidence="5 10" id="KW-0547">Nucleotide-binding</keyword>
<dbReference type="InterPro" id="IPR006001">
    <property type="entry name" value="Therm_gnt_kin"/>
</dbReference>
<evidence type="ECO:0000313" key="12">
    <source>
        <dbReference type="Proteomes" id="UP000603141"/>
    </source>
</evidence>
<evidence type="ECO:0000256" key="4">
    <source>
        <dbReference type="ARBA" id="ARBA00022679"/>
    </source>
</evidence>
<dbReference type="PRINTS" id="PR01100">
    <property type="entry name" value="SHIKIMTKNASE"/>
</dbReference>
<dbReference type="NCBIfam" id="TIGR01313">
    <property type="entry name" value="therm_gnt_kin"/>
    <property type="match status" value="1"/>
</dbReference>
<dbReference type="GO" id="GO:0019521">
    <property type="term" value="P:D-gluconate metabolic process"/>
    <property type="evidence" value="ECO:0007669"/>
    <property type="project" value="UniProtKB-KW"/>
</dbReference>
<dbReference type="SUPFAM" id="SSF52540">
    <property type="entry name" value="P-loop containing nucleoside triphosphate hydrolases"/>
    <property type="match status" value="1"/>
</dbReference>
<dbReference type="FunFam" id="3.40.50.300:FF:000522">
    <property type="entry name" value="Gluconokinase"/>
    <property type="match status" value="1"/>
</dbReference>
<evidence type="ECO:0000256" key="1">
    <source>
        <dbReference type="ARBA" id="ARBA00004761"/>
    </source>
</evidence>
<keyword evidence="8" id="KW-0311">Gluconate utilization</keyword>
<reference evidence="11" key="1">
    <citation type="submission" date="2021-01" db="EMBL/GenBank/DDBJ databases">
        <title>Modified the classification status of verrucomicrobia.</title>
        <authorList>
            <person name="Feng X."/>
        </authorList>
    </citation>
    <scope>NUCLEOTIDE SEQUENCE</scope>
    <source>
        <strain evidence="11">KCTC 22041</strain>
    </source>
</reference>
<dbReference type="AlphaFoldDB" id="A0A934S7G9"/>
<dbReference type="CDD" id="cd02021">
    <property type="entry name" value="GntK"/>
    <property type="match status" value="1"/>
</dbReference>
<comment type="pathway">
    <text evidence="1">Carbohydrate acid metabolism.</text>
</comment>
<comment type="caution">
    <text evidence="11">The sequence shown here is derived from an EMBL/GenBank/DDBJ whole genome shotgun (WGS) entry which is preliminary data.</text>
</comment>
<dbReference type="GO" id="GO:0046316">
    <property type="term" value="F:gluconokinase activity"/>
    <property type="evidence" value="ECO:0007669"/>
    <property type="project" value="UniProtKB-EC"/>
</dbReference>
<evidence type="ECO:0000256" key="2">
    <source>
        <dbReference type="ARBA" id="ARBA00008420"/>
    </source>
</evidence>
<evidence type="ECO:0000256" key="5">
    <source>
        <dbReference type="ARBA" id="ARBA00022741"/>
    </source>
</evidence>
<dbReference type="PANTHER" id="PTHR43442:SF3">
    <property type="entry name" value="GLUCONOKINASE-RELATED"/>
    <property type="match status" value="1"/>
</dbReference>
<dbReference type="InterPro" id="IPR027417">
    <property type="entry name" value="P-loop_NTPase"/>
</dbReference>
<sequence>MPKHRQPLTRSIILMGVSGCGKSTIGKMLSTQTGARFFDGDDFHPTENIAKMSAGIPLNDEDRAGWLVALRDLLDEHQEPIIIACSALKQKYRDTLNQATQKPTYVYLEGDREILIQRLTERKGHFMSVNLLESQLSTLEPPDSNSIDFQTISIHLSPEQIVSQIIS</sequence>
<accession>A0A934S7G9</accession>
<dbReference type="EC" id="2.7.1.12" evidence="3 10"/>
<keyword evidence="7 10" id="KW-0067">ATP-binding</keyword>
<gene>
    <name evidence="11" type="ORF">JIN85_09390</name>
</gene>
<evidence type="ECO:0000256" key="9">
    <source>
        <dbReference type="ARBA" id="ARBA00048090"/>
    </source>
</evidence>
<evidence type="ECO:0000256" key="6">
    <source>
        <dbReference type="ARBA" id="ARBA00022777"/>
    </source>
</evidence>
<evidence type="ECO:0000256" key="7">
    <source>
        <dbReference type="ARBA" id="ARBA00022840"/>
    </source>
</evidence>
<dbReference type="EMBL" id="JAENIJ010000012">
    <property type="protein sequence ID" value="MBK1882629.1"/>
    <property type="molecule type" value="Genomic_DNA"/>
</dbReference>
<comment type="similarity">
    <text evidence="2 10">Belongs to the gluconokinase GntK/GntV family.</text>
</comment>
<dbReference type="Proteomes" id="UP000603141">
    <property type="component" value="Unassembled WGS sequence"/>
</dbReference>
<keyword evidence="4 10" id="KW-0808">Transferase</keyword>
<dbReference type="InterPro" id="IPR031322">
    <property type="entry name" value="Shikimate/glucono_kinase"/>
</dbReference>
<dbReference type="Pfam" id="PF01202">
    <property type="entry name" value="SKI"/>
    <property type="match status" value="1"/>
</dbReference>
<protein>
    <recommendedName>
        <fullName evidence="3 10">Gluconokinase</fullName>
        <ecNumber evidence="3 10">2.7.1.12</ecNumber>
    </recommendedName>
</protein>
<organism evidence="11 12">
    <name type="scientific">Luteolibacter pohnpeiensis</name>
    <dbReference type="NCBI Taxonomy" id="454153"/>
    <lineage>
        <taxon>Bacteria</taxon>
        <taxon>Pseudomonadati</taxon>
        <taxon>Verrucomicrobiota</taxon>
        <taxon>Verrucomicrobiia</taxon>
        <taxon>Verrucomicrobiales</taxon>
        <taxon>Verrucomicrobiaceae</taxon>
        <taxon>Luteolibacter</taxon>
    </lineage>
</organism>
<evidence type="ECO:0000256" key="8">
    <source>
        <dbReference type="ARBA" id="ARBA00023064"/>
    </source>
</evidence>
<dbReference type="PANTHER" id="PTHR43442">
    <property type="entry name" value="GLUCONOKINASE-RELATED"/>
    <property type="match status" value="1"/>
</dbReference>
<evidence type="ECO:0000313" key="11">
    <source>
        <dbReference type="EMBL" id="MBK1882629.1"/>
    </source>
</evidence>
<keyword evidence="12" id="KW-1185">Reference proteome</keyword>
<dbReference type="GO" id="GO:0005737">
    <property type="term" value="C:cytoplasm"/>
    <property type="evidence" value="ECO:0007669"/>
    <property type="project" value="TreeGrafter"/>
</dbReference>
<comment type="catalytic activity">
    <reaction evidence="9 10">
        <text>D-gluconate + ATP = 6-phospho-D-gluconate + ADP + H(+)</text>
        <dbReference type="Rhea" id="RHEA:19433"/>
        <dbReference type="ChEBI" id="CHEBI:15378"/>
        <dbReference type="ChEBI" id="CHEBI:18391"/>
        <dbReference type="ChEBI" id="CHEBI:30616"/>
        <dbReference type="ChEBI" id="CHEBI:58759"/>
        <dbReference type="ChEBI" id="CHEBI:456216"/>
        <dbReference type="EC" id="2.7.1.12"/>
    </reaction>
</comment>
<dbReference type="Gene3D" id="3.40.50.300">
    <property type="entry name" value="P-loop containing nucleotide triphosphate hydrolases"/>
    <property type="match status" value="1"/>
</dbReference>